<accession>A0ABU2G8W1</accession>
<dbReference type="EMBL" id="JAMQOQ010000007">
    <property type="protein sequence ID" value="MDS0296634.1"/>
    <property type="molecule type" value="Genomic_DNA"/>
</dbReference>
<proteinExistence type="predicted"/>
<keyword evidence="1" id="KW-1133">Transmembrane helix</keyword>
<comment type="caution">
    <text evidence="2">The sequence shown here is derived from an EMBL/GenBank/DDBJ whole genome shotgun (WGS) entry which is preliminary data.</text>
</comment>
<feature type="transmembrane region" description="Helical" evidence="1">
    <location>
        <begin position="17"/>
        <end position="36"/>
    </location>
</feature>
<dbReference type="Pfam" id="PF24396">
    <property type="entry name" value="DUF7541"/>
    <property type="match status" value="1"/>
</dbReference>
<dbReference type="RefSeq" id="WP_310930642.1">
    <property type="nucleotide sequence ID" value="NZ_JAMQOQ010000007.1"/>
</dbReference>
<keyword evidence="1" id="KW-0812">Transmembrane</keyword>
<feature type="transmembrane region" description="Helical" evidence="1">
    <location>
        <begin position="68"/>
        <end position="84"/>
    </location>
</feature>
<keyword evidence="3" id="KW-1185">Reference proteome</keyword>
<gene>
    <name evidence="2" type="ORF">NDI79_20915</name>
</gene>
<keyword evidence="1" id="KW-0472">Membrane</keyword>
<feature type="transmembrane region" description="Helical" evidence="1">
    <location>
        <begin position="96"/>
        <end position="114"/>
    </location>
</feature>
<sequence length="134" mass="14023">MSEDAEADLVNTGSSPWPMFIALGLALSEVGVLFALRPVSVSGLLLFVGSVAGILAESGYVTRSTRSIGAQGIALLVIGSVLILRNQTGMTIRGQSIVIAGVLCFVLLLLRIGYHRLRFGNTNRASDASESSSD</sequence>
<protein>
    <submittedName>
        <fullName evidence="2">Uncharacterized protein</fullName>
    </submittedName>
</protein>
<name>A0ABU2G8W1_9EURY</name>
<evidence type="ECO:0000313" key="3">
    <source>
        <dbReference type="Proteomes" id="UP001254813"/>
    </source>
</evidence>
<reference evidence="2 3" key="1">
    <citation type="submission" date="2022-06" db="EMBL/GenBank/DDBJ databases">
        <title>Halogeometricum sp. a new haloarchaeum isolate from saline soil.</title>
        <authorList>
            <person name="Strakova D."/>
            <person name="Galisteo C."/>
            <person name="Sanchez-Porro C."/>
            <person name="Ventosa A."/>
        </authorList>
    </citation>
    <scope>NUCLEOTIDE SEQUENCE [LARGE SCALE GENOMIC DNA]</scope>
    <source>
        <strain evidence="3">S3BR25-2</strain>
    </source>
</reference>
<dbReference type="InterPro" id="IPR055963">
    <property type="entry name" value="DUF7541"/>
</dbReference>
<evidence type="ECO:0000256" key="1">
    <source>
        <dbReference type="SAM" id="Phobius"/>
    </source>
</evidence>
<dbReference type="Proteomes" id="UP001254813">
    <property type="component" value="Unassembled WGS sequence"/>
</dbReference>
<feature type="transmembrane region" description="Helical" evidence="1">
    <location>
        <begin position="43"/>
        <end position="62"/>
    </location>
</feature>
<evidence type="ECO:0000313" key="2">
    <source>
        <dbReference type="EMBL" id="MDS0296634.1"/>
    </source>
</evidence>
<organism evidence="2 3">
    <name type="scientific">Halogeometricum luteum</name>
    <dbReference type="NCBI Taxonomy" id="2950537"/>
    <lineage>
        <taxon>Archaea</taxon>
        <taxon>Methanobacteriati</taxon>
        <taxon>Methanobacteriota</taxon>
        <taxon>Stenosarchaea group</taxon>
        <taxon>Halobacteria</taxon>
        <taxon>Halobacteriales</taxon>
        <taxon>Haloferacaceae</taxon>
        <taxon>Halogeometricum</taxon>
    </lineage>
</organism>